<sequence length="127" mass="14748">MNIDWYNPSVGTPIVTIASYGLTFNKAAISELKDPPYIRVGYVRDRNFIVVQPVQTDEPDSMLFSERKRNDYIRVNSKDFIKFIARYCDLQLDKSVRIPAYWDDESSVLVVDLNKADMDSEEEDEVQ</sequence>
<comment type="caution">
    <text evidence="1">The sequence shown here is derived from an EMBL/GenBank/DDBJ whole genome shotgun (WGS) entry which is preliminary data.</text>
</comment>
<accession>A0ABT9XLS7</accession>
<reference evidence="1 2" key="1">
    <citation type="submission" date="2023-07" db="EMBL/GenBank/DDBJ databases">
        <title>Genomic Encyclopedia of Type Strains, Phase IV (KMG-IV): sequencing the most valuable type-strain genomes for metagenomic binning, comparative biology and taxonomic classification.</title>
        <authorList>
            <person name="Goeker M."/>
        </authorList>
    </citation>
    <scope>NUCLEOTIDE SEQUENCE [LARGE SCALE GENOMIC DNA]</scope>
    <source>
        <strain evidence="1 2">DSM 4006</strain>
    </source>
</reference>
<proteinExistence type="predicted"/>
<protein>
    <submittedName>
        <fullName evidence="1">Uncharacterized protein</fullName>
    </submittedName>
</protein>
<dbReference type="Proteomes" id="UP001232973">
    <property type="component" value="Unassembled WGS sequence"/>
</dbReference>
<evidence type="ECO:0000313" key="2">
    <source>
        <dbReference type="Proteomes" id="UP001232973"/>
    </source>
</evidence>
<gene>
    <name evidence="1" type="ORF">J2S03_003131</name>
</gene>
<organism evidence="1 2">
    <name type="scientific">Alicyclobacillus cycloheptanicus</name>
    <dbReference type="NCBI Taxonomy" id="1457"/>
    <lineage>
        <taxon>Bacteria</taxon>
        <taxon>Bacillati</taxon>
        <taxon>Bacillota</taxon>
        <taxon>Bacilli</taxon>
        <taxon>Bacillales</taxon>
        <taxon>Alicyclobacillaceae</taxon>
        <taxon>Alicyclobacillus</taxon>
    </lineage>
</organism>
<dbReference type="EMBL" id="JAUSTP010000036">
    <property type="protein sequence ID" value="MDQ0191262.1"/>
    <property type="molecule type" value="Genomic_DNA"/>
</dbReference>
<evidence type="ECO:0000313" key="1">
    <source>
        <dbReference type="EMBL" id="MDQ0191262.1"/>
    </source>
</evidence>
<keyword evidence="2" id="KW-1185">Reference proteome</keyword>
<name>A0ABT9XLS7_9BACL</name>
<dbReference type="RefSeq" id="WP_274455134.1">
    <property type="nucleotide sequence ID" value="NZ_CP067097.1"/>
</dbReference>